<dbReference type="Pfam" id="PF03783">
    <property type="entry name" value="CsgG"/>
    <property type="match status" value="1"/>
</dbReference>
<comment type="caution">
    <text evidence="2">The sequence shown here is derived from an EMBL/GenBank/DDBJ whole genome shotgun (WGS) entry which is preliminary data.</text>
</comment>
<feature type="chain" id="PRO_5005554616" evidence="1">
    <location>
        <begin position="19"/>
        <end position="257"/>
    </location>
</feature>
<evidence type="ECO:0000313" key="2">
    <source>
        <dbReference type="EMBL" id="KNH00623.1"/>
    </source>
</evidence>
<protein>
    <submittedName>
        <fullName evidence="2">Curli polymer formation protein</fullName>
    </submittedName>
</protein>
<dbReference type="PATRIC" id="fig|1306953.7.peg.1269"/>
<keyword evidence="1" id="KW-0732">Signal</keyword>
<organism evidence="2 3">
    <name type="scientific">Qipengyuania citrea LAMA 915</name>
    <dbReference type="NCBI Taxonomy" id="1306953"/>
    <lineage>
        <taxon>Bacteria</taxon>
        <taxon>Pseudomonadati</taxon>
        <taxon>Pseudomonadota</taxon>
        <taxon>Alphaproteobacteria</taxon>
        <taxon>Sphingomonadales</taxon>
        <taxon>Erythrobacteraceae</taxon>
        <taxon>Qipengyuania</taxon>
    </lineage>
</organism>
<accession>A0A0L1K9L1</accession>
<proteinExistence type="predicted"/>
<dbReference type="GeneID" id="93686993"/>
<gene>
    <name evidence="2" type="ORF">J121_1234</name>
</gene>
<dbReference type="AlphaFoldDB" id="A0A0L1K9L1"/>
<evidence type="ECO:0000256" key="1">
    <source>
        <dbReference type="SAM" id="SignalP"/>
    </source>
</evidence>
<dbReference type="EMBL" id="JYNE01000028">
    <property type="protein sequence ID" value="KNH00623.1"/>
    <property type="molecule type" value="Genomic_DNA"/>
</dbReference>
<dbReference type="GO" id="GO:0030288">
    <property type="term" value="C:outer membrane-bounded periplasmic space"/>
    <property type="evidence" value="ECO:0007669"/>
    <property type="project" value="InterPro"/>
</dbReference>
<dbReference type="Proteomes" id="UP000037446">
    <property type="component" value="Unassembled WGS sequence"/>
</dbReference>
<dbReference type="InterPro" id="IPR005534">
    <property type="entry name" value="Curli_assmbl/transp-comp_CsgG"/>
</dbReference>
<feature type="signal peptide" evidence="1">
    <location>
        <begin position="1"/>
        <end position="18"/>
    </location>
</feature>
<reference evidence="3" key="1">
    <citation type="submission" date="2015-02" db="EMBL/GenBank/DDBJ databases">
        <authorList>
            <person name="Lima A.O."/>
            <person name="Cabral A."/>
            <person name="Porto L.M."/>
            <person name="Silva M.A."/>
        </authorList>
    </citation>
    <scope>NUCLEOTIDE SEQUENCE [LARGE SCALE GENOMIC DNA]</scope>
    <source>
        <strain evidence="3">LAMA 915</strain>
    </source>
</reference>
<dbReference type="STRING" id="1306953.J121_1234"/>
<evidence type="ECO:0000313" key="3">
    <source>
        <dbReference type="Proteomes" id="UP000037446"/>
    </source>
</evidence>
<name>A0A0L1K9L1_9SPHN</name>
<dbReference type="RefSeq" id="WP_050601398.1">
    <property type="nucleotide sequence ID" value="NZ_JYNE01000028.1"/>
</dbReference>
<sequence>MKKLIYTALALFCVTGMAAEPVVAQGRSSGRKAQERASMEIPRCSQNLGTIAVVEPDDKWWRELNLGSPEQIIRVFVQRSGCFTMVSRGRAMRSRAMERALEEQGELQDGQNVGLGQVRTADYFLQPDIVSANSNSGGGGGVLGGVVGGLFGRTAGALVGGIRVKKGEANVVLSLVNARTTVEEALVEGYFRKKDLGWAAGGGLFGGGGGAAGGFGGYENTAIGQIIVLAYLNAYTDLVTQLGGLPTDAAAAAPIAR</sequence>